<evidence type="ECO:0000313" key="3">
    <source>
        <dbReference type="Proteomes" id="UP000240978"/>
    </source>
</evidence>
<feature type="transmembrane region" description="Helical" evidence="1">
    <location>
        <begin position="52"/>
        <end position="78"/>
    </location>
</feature>
<feature type="transmembrane region" description="Helical" evidence="1">
    <location>
        <begin position="115"/>
        <end position="139"/>
    </location>
</feature>
<keyword evidence="1" id="KW-1133">Transmembrane helix</keyword>
<gene>
    <name evidence="2" type="ORF">CLV42_11980</name>
</gene>
<proteinExistence type="predicted"/>
<comment type="caution">
    <text evidence="2">The sequence shown here is derived from an EMBL/GenBank/DDBJ whole genome shotgun (WGS) entry which is preliminary data.</text>
</comment>
<name>A0A2P8FMW1_9BACT</name>
<keyword evidence="3" id="KW-1185">Reference proteome</keyword>
<feature type="transmembrane region" description="Helical" evidence="1">
    <location>
        <begin position="234"/>
        <end position="251"/>
    </location>
</feature>
<feature type="transmembrane region" description="Helical" evidence="1">
    <location>
        <begin position="329"/>
        <end position="362"/>
    </location>
</feature>
<dbReference type="Proteomes" id="UP000240978">
    <property type="component" value="Unassembled WGS sequence"/>
</dbReference>
<feature type="transmembrane region" description="Helical" evidence="1">
    <location>
        <begin position="204"/>
        <end position="225"/>
    </location>
</feature>
<feature type="transmembrane region" description="Helical" evidence="1">
    <location>
        <begin position="275"/>
        <end position="295"/>
    </location>
</feature>
<keyword evidence="1" id="KW-0812">Transmembrane</keyword>
<evidence type="ECO:0000256" key="1">
    <source>
        <dbReference type="SAM" id="Phobius"/>
    </source>
</evidence>
<reference evidence="2 3" key="1">
    <citation type="submission" date="2018-03" db="EMBL/GenBank/DDBJ databases">
        <title>Genomic Encyclopedia of Archaeal and Bacterial Type Strains, Phase II (KMG-II): from individual species to whole genera.</title>
        <authorList>
            <person name="Goeker M."/>
        </authorList>
    </citation>
    <scope>NUCLEOTIDE SEQUENCE [LARGE SCALE GENOMIC DNA]</scope>
    <source>
        <strain evidence="2 3">DSM 18107</strain>
    </source>
</reference>
<evidence type="ECO:0008006" key="4">
    <source>
        <dbReference type="Google" id="ProtNLM"/>
    </source>
</evidence>
<evidence type="ECO:0000313" key="2">
    <source>
        <dbReference type="EMBL" id="PSL23060.1"/>
    </source>
</evidence>
<dbReference type="EMBL" id="PYGK01000019">
    <property type="protein sequence ID" value="PSL23060.1"/>
    <property type="molecule type" value="Genomic_DNA"/>
</dbReference>
<protein>
    <recommendedName>
        <fullName evidence="4">ABC-2 type transport system permease protein</fullName>
    </recommendedName>
</protein>
<sequence>MISPLTIVLTRIFSRGFYRANAGTLLFFFVVVISYAIFITPAGTMSHETFQLYELIVMMTLISNPVAMTAIFFAWLLYTLKSWQYVTGQLTAPENGFLYYSSTALSKFRQLRSWWWMQFVITLPITAYGLLSVVFGIVYHHYLLPFITVLYLFLLITVSAAIYVWLANRLSAGTPAPIRLRLPIRWKKPFFSLFLYHIVHKVKLGGLLTKIFSLFCLASGAYSLFSGNRQDTRVAGLLVLTAVAGHLYLIYQEHRFEVMTLAFSRNFPYSRNRHFGYMTLRYVLLLLPEILFLAITAPPLAAILLLTYAISVLLFFRSLLYWLGLNMNIYLPVVFAVYITLFWLVMYGCLLQSAGVLLLLAYGLFYTRYYKLPPIE</sequence>
<organism evidence="2 3">
    <name type="scientific">Chitinophaga ginsengisoli</name>
    <dbReference type="NCBI Taxonomy" id="363837"/>
    <lineage>
        <taxon>Bacteria</taxon>
        <taxon>Pseudomonadati</taxon>
        <taxon>Bacteroidota</taxon>
        <taxon>Chitinophagia</taxon>
        <taxon>Chitinophagales</taxon>
        <taxon>Chitinophagaceae</taxon>
        <taxon>Chitinophaga</taxon>
    </lineage>
</organism>
<feature type="transmembrane region" description="Helical" evidence="1">
    <location>
        <begin position="146"/>
        <end position="166"/>
    </location>
</feature>
<dbReference type="AlphaFoldDB" id="A0A2P8FMW1"/>
<feature type="transmembrane region" description="Helical" evidence="1">
    <location>
        <begin position="20"/>
        <end position="40"/>
    </location>
</feature>
<keyword evidence="1" id="KW-0472">Membrane</keyword>
<accession>A0A2P8FMW1</accession>